<dbReference type="GO" id="GO:0015677">
    <property type="term" value="P:copper ion import"/>
    <property type="evidence" value="ECO:0007669"/>
    <property type="project" value="TreeGrafter"/>
</dbReference>
<evidence type="ECO:0000313" key="17">
    <source>
        <dbReference type="EMBL" id="KIP11210.1"/>
    </source>
</evidence>
<dbReference type="Proteomes" id="UP000053257">
    <property type="component" value="Unassembled WGS sequence"/>
</dbReference>
<evidence type="ECO:0000256" key="1">
    <source>
        <dbReference type="ARBA" id="ARBA00004651"/>
    </source>
</evidence>
<feature type="transmembrane region" description="Helical" evidence="15">
    <location>
        <begin position="70"/>
        <end position="89"/>
    </location>
</feature>
<dbReference type="InterPro" id="IPR013130">
    <property type="entry name" value="Fe3_Rdtase_TM_dom"/>
</dbReference>
<keyword evidence="18" id="KW-1185">Reference proteome</keyword>
<dbReference type="HOGENOM" id="CLU_010365_6_1_1"/>
<feature type="transmembrane region" description="Helical" evidence="15">
    <location>
        <begin position="101"/>
        <end position="124"/>
    </location>
</feature>
<name>A0A0C3SEZ8_PHLG1</name>
<keyword evidence="12" id="KW-0325">Glycoprotein</keyword>
<keyword evidence="4" id="KW-0813">Transport</keyword>
<sequence>MTMVELVLSVTYMLTVFLLIFINSVDLAIGNVESRAANLATSQFPLIFALAMKNNVIVFLTGISHEKLNLLHRVLSRVMLIAIWIHWWGCVVRGTDMWGLTWVWMGTMSALAQTVLTITSVSWVRKRWYEFFFLSHIIGVFIFLFGAIWHCIGLEDYWKWWMWPCVMIWGQDRVCRYIRYLILSNFHAPNENPAHVVLVSADTLCITARRTFAVPMRVGGSWAASKGWEAGQHMFVAFPTIGPIESHPFTIASVCEPLENDATGRERELRWIVRVRDGFTRRLKEQVAMKKGACDIPIFMDGPYGTPPNITGFDTCVFVAGGSGVAFTVSRFRQLMNQIAKRDACAKHVQFIWAIRHPEHLSWIAKDLTKAVATASHDIELRIQVYVTSDAAAAAAYDKQLAYAQSTASSPVSPAAAPAPTAEPRTACPQSAKAVSDDDVEKPPTGSGTAGYDIDCIKGVEVRCGRPDVRALLEDIVTSATGTVSVDLSGPESLVAAVRSALSSSFAGPLSVLRGGASVQLNVEDFTM</sequence>
<dbReference type="InterPro" id="IPR017938">
    <property type="entry name" value="Riboflavin_synthase-like_b-brl"/>
</dbReference>
<reference evidence="17 18" key="1">
    <citation type="journal article" date="2014" name="PLoS Genet.">
        <title>Analysis of the Phlebiopsis gigantea genome, transcriptome and secretome provides insight into its pioneer colonization strategies of wood.</title>
        <authorList>
            <person name="Hori C."/>
            <person name="Ishida T."/>
            <person name="Igarashi K."/>
            <person name="Samejima M."/>
            <person name="Suzuki H."/>
            <person name="Master E."/>
            <person name="Ferreira P."/>
            <person name="Ruiz-Duenas F.J."/>
            <person name="Held B."/>
            <person name="Canessa P."/>
            <person name="Larrondo L.F."/>
            <person name="Schmoll M."/>
            <person name="Druzhinina I.S."/>
            <person name="Kubicek C.P."/>
            <person name="Gaskell J.A."/>
            <person name="Kersten P."/>
            <person name="St John F."/>
            <person name="Glasner J."/>
            <person name="Sabat G."/>
            <person name="Splinter BonDurant S."/>
            <person name="Syed K."/>
            <person name="Yadav J."/>
            <person name="Mgbeahuruike A.C."/>
            <person name="Kovalchuk A."/>
            <person name="Asiegbu F.O."/>
            <person name="Lackner G."/>
            <person name="Hoffmeister D."/>
            <person name="Rencoret J."/>
            <person name="Gutierrez A."/>
            <person name="Sun H."/>
            <person name="Lindquist E."/>
            <person name="Barry K."/>
            <person name="Riley R."/>
            <person name="Grigoriev I.V."/>
            <person name="Henrissat B."/>
            <person name="Kues U."/>
            <person name="Berka R.M."/>
            <person name="Martinez A.T."/>
            <person name="Covert S.F."/>
            <person name="Blanchette R.A."/>
            <person name="Cullen D."/>
        </authorList>
    </citation>
    <scope>NUCLEOTIDE SEQUENCE [LARGE SCALE GENOMIC DNA]</scope>
    <source>
        <strain evidence="17 18">11061_1 CR5-6</strain>
    </source>
</reference>
<dbReference type="SFLD" id="SFLDS00052">
    <property type="entry name" value="Ferric_Reductase_Domain"/>
    <property type="match status" value="1"/>
</dbReference>
<dbReference type="GO" id="GO:0005886">
    <property type="term" value="C:plasma membrane"/>
    <property type="evidence" value="ECO:0007669"/>
    <property type="project" value="UniProtKB-SubCell"/>
</dbReference>
<keyword evidence="11 15" id="KW-0472">Membrane</keyword>
<evidence type="ECO:0000256" key="6">
    <source>
        <dbReference type="ARBA" id="ARBA00022692"/>
    </source>
</evidence>
<dbReference type="EC" id="1.16.1.9" evidence="3"/>
<comment type="catalytic activity">
    <reaction evidence="13">
        <text>2 a Fe(II)-siderophore + NADP(+) + H(+) = 2 a Fe(III)-siderophore + NADPH</text>
        <dbReference type="Rhea" id="RHEA:28795"/>
        <dbReference type="Rhea" id="RHEA-COMP:11342"/>
        <dbReference type="Rhea" id="RHEA-COMP:11344"/>
        <dbReference type="ChEBI" id="CHEBI:15378"/>
        <dbReference type="ChEBI" id="CHEBI:29033"/>
        <dbReference type="ChEBI" id="CHEBI:29034"/>
        <dbReference type="ChEBI" id="CHEBI:57783"/>
        <dbReference type="ChEBI" id="CHEBI:58349"/>
        <dbReference type="EC" id="1.16.1.9"/>
    </reaction>
</comment>
<evidence type="ECO:0000256" key="7">
    <source>
        <dbReference type="ARBA" id="ARBA00022982"/>
    </source>
</evidence>
<dbReference type="InterPro" id="IPR013112">
    <property type="entry name" value="FAD-bd_8"/>
</dbReference>
<dbReference type="InterPro" id="IPR017927">
    <property type="entry name" value="FAD-bd_FR_type"/>
</dbReference>
<evidence type="ECO:0000256" key="13">
    <source>
        <dbReference type="ARBA" id="ARBA00048483"/>
    </source>
</evidence>
<feature type="compositionally biased region" description="Low complexity" evidence="14">
    <location>
        <begin position="412"/>
        <end position="429"/>
    </location>
</feature>
<evidence type="ECO:0000256" key="4">
    <source>
        <dbReference type="ARBA" id="ARBA00022448"/>
    </source>
</evidence>
<dbReference type="GO" id="GO:0006879">
    <property type="term" value="P:intracellular iron ion homeostasis"/>
    <property type="evidence" value="ECO:0007669"/>
    <property type="project" value="TreeGrafter"/>
</dbReference>
<comment type="subcellular location">
    <subcellularLocation>
        <location evidence="1">Cell membrane</location>
        <topology evidence="1">Multi-pass membrane protein</topology>
    </subcellularLocation>
</comment>
<evidence type="ECO:0000256" key="11">
    <source>
        <dbReference type="ARBA" id="ARBA00023136"/>
    </source>
</evidence>
<dbReference type="Pfam" id="PF08022">
    <property type="entry name" value="FAD_binding_8"/>
    <property type="match status" value="1"/>
</dbReference>
<keyword evidence="6 15" id="KW-0812">Transmembrane</keyword>
<proteinExistence type="inferred from homology"/>
<organism evidence="17 18">
    <name type="scientific">Phlebiopsis gigantea (strain 11061_1 CR5-6)</name>
    <name type="common">White-rot fungus</name>
    <name type="synonym">Peniophora gigantea</name>
    <dbReference type="NCBI Taxonomy" id="745531"/>
    <lineage>
        <taxon>Eukaryota</taxon>
        <taxon>Fungi</taxon>
        <taxon>Dikarya</taxon>
        <taxon>Basidiomycota</taxon>
        <taxon>Agaricomycotina</taxon>
        <taxon>Agaricomycetes</taxon>
        <taxon>Polyporales</taxon>
        <taxon>Phanerochaetaceae</taxon>
        <taxon>Phlebiopsis</taxon>
    </lineage>
</organism>
<dbReference type="Pfam" id="PF01794">
    <property type="entry name" value="Ferric_reduct"/>
    <property type="match status" value="1"/>
</dbReference>
<feature type="domain" description="FAD-binding FR-type" evidence="16">
    <location>
        <begin position="191"/>
        <end position="310"/>
    </location>
</feature>
<feature type="region of interest" description="Disordered" evidence="14">
    <location>
        <begin position="412"/>
        <end position="448"/>
    </location>
</feature>
<gene>
    <name evidence="17" type="ORF">PHLGIDRAFT_125089</name>
</gene>
<dbReference type="EMBL" id="KN840448">
    <property type="protein sequence ID" value="KIP11210.1"/>
    <property type="molecule type" value="Genomic_DNA"/>
</dbReference>
<dbReference type="SUPFAM" id="SSF52343">
    <property type="entry name" value="Ferredoxin reductase-like, C-terminal NADP-linked domain"/>
    <property type="match status" value="1"/>
</dbReference>
<evidence type="ECO:0000256" key="5">
    <source>
        <dbReference type="ARBA" id="ARBA00022475"/>
    </source>
</evidence>
<dbReference type="CDD" id="cd06186">
    <property type="entry name" value="NOX_Duox_like_FAD_NADP"/>
    <property type="match status" value="1"/>
</dbReference>
<evidence type="ECO:0000256" key="15">
    <source>
        <dbReference type="SAM" id="Phobius"/>
    </source>
</evidence>
<keyword evidence="7" id="KW-0249">Electron transport</keyword>
<dbReference type="AlphaFoldDB" id="A0A0C3SEZ8"/>
<evidence type="ECO:0000256" key="10">
    <source>
        <dbReference type="ARBA" id="ARBA00023065"/>
    </source>
</evidence>
<dbReference type="GO" id="GO:0052851">
    <property type="term" value="F:ferric-chelate reductase (NADPH) activity"/>
    <property type="evidence" value="ECO:0007669"/>
    <property type="project" value="UniProtKB-EC"/>
</dbReference>
<dbReference type="PROSITE" id="PS51384">
    <property type="entry name" value="FAD_FR"/>
    <property type="match status" value="1"/>
</dbReference>
<dbReference type="InterPro" id="IPR051410">
    <property type="entry name" value="Ferric/Cupric_Reductase"/>
</dbReference>
<dbReference type="Pfam" id="PF08030">
    <property type="entry name" value="NAD_binding_6"/>
    <property type="match status" value="1"/>
</dbReference>
<keyword evidence="9" id="KW-0560">Oxidoreductase</keyword>
<evidence type="ECO:0000256" key="2">
    <source>
        <dbReference type="ARBA" id="ARBA00006278"/>
    </source>
</evidence>
<protein>
    <recommendedName>
        <fullName evidence="3">ferric-chelate reductase (NADPH)</fullName>
        <ecNumber evidence="3">1.16.1.9</ecNumber>
    </recommendedName>
</protein>
<evidence type="ECO:0000256" key="14">
    <source>
        <dbReference type="SAM" id="MobiDB-lite"/>
    </source>
</evidence>
<dbReference type="SFLD" id="SFLDG01168">
    <property type="entry name" value="Ferric_reductase_subgroup_(FRE"/>
    <property type="match status" value="1"/>
</dbReference>
<dbReference type="OrthoDB" id="4494341at2759"/>
<dbReference type="PANTHER" id="PTHR32361:SF9">
    <property type="entry name" value="FERRIC REDUCTASE TRANSMEMBRANE COMPONENT 3-RELATED"/>
    <property type="match status" value="1"/>
</dbReference>
<evidence type="ECO:0000256" key="12">
    <source>
        <dbReference type="ARBA" id="ARBA00023180"/>
    </source>
</evidence>
<feature type="transmembrane region" description="Helical" evidence="15">
    <location>
        <begin position="131"/>
        <end position="149"/>
    </location>
</feature>
<feature type="transmembrane region" description="Helical" evidence="15">
    <location>
        <begin position="44"/>
        <end position="63"/>
    </location>
</feature>
<dbReference type="PANTHER" id="PTHR32361">
    <property type="entry name" value="FERRIC/CUPRIC REDUCTASE TRANSMEMBRANE COMPONENT"/>
    <property type="match status" value="1"/>
</dbReference>
<dbReference type="SUPFAM" id="SSF63380">
    <property type="entry name" value="Riboflavin synthase domain-like"/>
    <property type="match status" value="1"/>
</dbReference>
<dbReference type="InterPro" id="IPR013121">
    <property type="entry name" value="Fe_red_NAD-bd_6"/>
</dbReference>
<keyword evidence="5" id="KW-1003">Cell membrane</keyword>
<evidence type="ECO:0000313" key="18">
    <source>
        <dbReference type="Proteomes" id="UP000053257"/>
    </source>
</evidence>
<accession>A0A0C3SEZ8</accession>
<evidence type="ECO:0000256" key="8">
    <source>
        <dbReference type="ARBA" id="ARBA00022989"/>
    </source>
</evidence>
<keyword evidence="10" id="KW-0406">Ion transport</keyword>
<dbReference type="InterPro" id="IPR039261">
    <property type="entry name" value="FNR_nucleotide-bd"/>
</dbReference>
<dbReference type="Gene3D" id="3.40.50.80">
    <property type="entry name" value="Nucleotide-binding domain of ferredoxin-NADP reductase (FNR) module"/>
    <property type="match status" value="1"/>
</dbReference>
<evidence type="ECO:0000256" key="3">
    <source>
        <dbReference type="ARBA" id="ARBA00012668"/>
    </source>
</evidence>
<dbReference type="GO" id="GO:0006826">
    <property type="term" value="P:iron ion transport"/>
    <property type="evidence" value="ECO:0007669"/>
    <property type="project" value="TreeGrafter"/>
</dbReference>
<evidence type="ECO:0000259" key="16">
    <source>
        <dbReference type="PROSITE" id="PS51384"/>
    </source>
</evidence>
<dbReference type="STRING" id="745531.A0A0C3SEZ8"/>
<evidence type="ECO:0000256" key="9">
    <source>
        <dbReference type="ARBA" id="ARBA00023002"/>
    </source>
</evidence>
<keyword evidence="8 15" id="KW-1133">Transmembrane helix</keyword>
<comment type="similarity">
    <text evidence="2">Belongs to the ferric reductase (FRE) family.</text>
</comment>
<feature type="transmembrane region" description="Helical" evidence="15">
    <location>
        <begin position="12"/>
        <end position="32"/>
    </location>
</feature>